<dbReference type="SMART" id="SM00355">
    <property type="entry name" value="ZnF_C2H2"/>
    <property type="match status" value="3"/>
</dbReference>
<organism evidence="3 4">
    <name type="scientific">Pleurostoma richardsiae</name>
    <dbReference type="NCBI Taxonomy" id="41990"/>
    <lineage>
        <taxon>Eukaryota</taxon>
        <taxon>Fungi</taxon>
        <taxon>Dikarya</taxon>
        <taxon>Ascomycota</taxon>
        <taxon>Pezizomycotina</taxon>
        <taxon>Sordariomycetes</taxon>
        <taxon>Sordariomycetidae</taxon>
        <taxon>Calosphaeriales</taxon>
        <taxon>Pleurostomataceae</taxon>
        <taxon>Pleurostoma</taxon>
    </lineage>
</organism>
<dbReference type="Proteomes" id="UP001174694">
    <property type="component" value="Unassembled WGS sequence"/>
</dbReference>
<feature type="compositionally biased region" description="Low complexity" evidence="1">
    <location>
        <begin position="145"/>
        <end position="155"/>
    </location>
</feature>
<dbReference type="EMBL" id="JANBVO010000014">
    <property type="protein sequence ID" value="KAJ9145369.1"/>
    <property type="molecule type" value="Genomic_DNA"/>
</dbReference>
<reference evidence="3" key="1">
    <citation type="submission" date="2022-07" db="EMBL/GenBank/DDBJ databases">
        <title>Fungi with potential for degradation of polypropylene.</title>
        <authorList>
            <person name="Gostincar C."/>
        </authorList>
    </citation>
    <scope>NUCLEOTIDE SEQUENCE</scope>
    <source>
        <strain evidence="3">EXF-13308</strain>
    </source>
</reference>
<dbReference type="Gene3D" id="3.30.160.60">
    <property type="entry name" value="Classic Zinc Finger"/>
    <property type="match status" value="1"/>
</dbReference>
<dbReference type="PROSITE" id="PS00028">
    <property type="entry name" value="ZINC_FINGER_C2H2_1"/>
    <property type="match status" value="1"/>
</dbReference>
<evidence type="ECO:0000259" key="2">
    <source>
        <dbReference type="PROSITE" id="PS00028"/>
    </source>
</evidence>
<sequence length="872" mass="95240">MKRRRISPVPGPEGARGGLDKWGVFDETGLASAPSRLVPDDPISFNPLVAGPWAMKQLQFPSIEVSDFTCAGGVPRTSCPGGLNTRTATTGSQRTYSGSCSSVSSAVSTSRATFSPLNTDIASADGCTVVPSNWSRGPSPLSQAPPVSGGPSSRPVTASGDEYLCLAPQCDARYGTHDLLDEHVRSAHAADSFTCNWAECESAVFTTRDGLNWHVKAEHLLVCPVLGCRYGAGFQSQKLLESHIRAAHPNEKGPTAQTCNDGFANLGGRRATCQAESLSSPQRTLTLLGPERLATSTQRVDTSEERALKMTLSVATSKRRCREQLRRILDKRTRRNYQARTAQSPRSADTPPSRTPKYVETASFSLVWEHGVLPFLIEFIPRWCGPSHVISVTRGQTPESRRICIMTRKKMSRARKLIIAAHVRDLLPASYRQSACFSFSIGEVDRLVWARGLSREIPDDICQPRNPFYYTSPVMGDSIGTAASNGESTSTLGPCILVGGGSYWLANFHPFLESYQTQERIMVEHPSPRDRTGCTDEGHDTLTGPDLDFRVGKLTATSGLDLRTTRLSHDQYWEEMEIDAPLVVTDWSLISAGTEQANMLRKFPTTMPRLMKDAPVTATSSNVQPGSAVLSTGRTSGHQRGRVCEIPAYVSGGAPGNGTGRATREWFVEEPDPCDSEEAWIRGGIGVEGDSGAAIVDAETNALVGTLWGRNKYYGGGPRHAFFTPISDVFDDIQEKCGQQGRPRLPQYRDEGERYAVYPVCRPCFDLRTYLDSRRSSRESLRSMLGRNESVVHDLDHELTSVEGLSELATPKDHNYWLRHMGAEEAGMSFMNIVSPRPTGSSTFDSQGASPAIAEMRSPYAMNLKASTAHDT</sequence>
<feature type="region of interest" description="Disordered" evidence="1">
    <location>
        <begin position="332"/>
        <end position="356"/>
    </location>
</feature>
<feature type="region of interest" description="Disordered" evidence="1">
    <location>
        <begin position="135"/>
        <end position="155"/>
    </location>
</feature>
<dbReference type="AlphaFoldDB" id="A0AA38RSW2"/>
<feature type="region of interest" description="Disordered" evidence="1">
    <location>
        <begin position="617"/>
        <end position="638"/>
    </location>
</feature>
<comment type="caution">
    <text evidence="3">The sequence shown here is derived from an EMBL/GenBank/DDBJ whole genome shotgun (WGS) entry which is preliminary data.</text>
</comment>
<dbReference type="InterPro" id="IPR013087">
    <property type="entry name" value="Znf_C2H2_type"/>
</dbReference>
<feature type="compositionally biased region" description="Polar residues" evidence="1">
    <location>
        <begin position="338"/>
        <end position="352"/>
    </location>
</feature>
<evidence type="ECO:0000313" key="3">
    <source>
        <dbReference type="EMBL" id="KAJ9145369.1"/>
    </source>
</evidence>
<proteinExistence type="predicted"/>
<evidence type="ECO:0000313" key="4">
    <source>
        <dbReference type="Proteomes" id="UP001174694"/>
    </source>
</evidence>
<feature type="domain" description="C2H2-type" evidence="2">
    <location>
        <begin position="165"/>
        <end position="188"/>
    </location>
</feature>
<feature type="region of interest" description="Disordered" evidence="1">
    <location>
        <begin position="1"/>
        <end position="21"/>
    </location>
</feature>
<evidence type="ECO:0000256" key="1">
    <source>
        <dbReference type="SAM" id="MobiDB-lite"/>
    </source>
</evidence>
<gene>
    <name evidence="3" type="ORF">NKR23_g5245</name>
</gene>
<accession>A0AA38RSW2</accession>
<name>A0AA38RSW2_9PEZI</name>
<keyword evidence="4" id="KW-1185">Reference proteome</keyword>
<protein>
    <submittedName>
        <fullName evidence="3">DNA polymerase epsilon subunit 1</fullName>
    </submittedName>
</protein>